<reference evidence="2" key="1">
    <citation type="submission" date="2022-11" db="EMBL/GenBank/DDBJ databases">
        <title>Biodiversity and phylogenetic relationships of bacteria.</title>
        <authorList>
            <person name="Machado R.A.R."/>
            <person name="Bhat A."/>
            <person name="Loulou A."/>
            <person name="Kallel S."/>
        </authorList>
    </citation>
    <scope>NUCLEOTIDE SEQUENCE</scope>
    <source>
        <strain evidence="2">K-TC2</strain>
    </source>
</reference>
<keyword evidence="1" id="KW-0472">Membrane</keyword>
<organism evidence="2 3">
    <name type="scientific">Kaistia nematophila</name>
    <dbReference type="NCBI Taxonomy" id="2994654"/>
    <lineage>
        <taxon>Bacteria</taxon>
        <taxon>Pseudomonadati</taxon>
        <taxon>Pseudomonadota</taxon>
        <taxon>Alphaproteobacteria</taxon>
        <taxon>Hyphomicrobiales</taxon>
        <taxon>Kaistiaceae</taxon>
        <taxon>Kaistia</taxon>
    </lineage>
</organism>
<name>A0A9X3DXL3_9HYPH</name>
<gene>
    <name evidence="2" type="ORF">OSH07_00835</name>
</gene>
<dbReference type="Proteomes" id="UP001144805">
    <property type="component" value="Unassembled WGS sequence"/>
</dbReference>
<feature type="transmembrane region" description="Helical" evidence="1">
    <location>
        <begin position="78"/>
        <end position="100"/>
    </location>
</feature>
<comment type="caution">
    <text evidence="2">The sequence shown here is derived from an EMBL/GenBank/DDBJ whole genome shotgun (WGS) entry which is preliminary data.</text>
</comment>
<keyword evidence="1" id="KW-1133">Transmembrane helix</keyword>
<dbReference type="RefSeq" id="WP_266336712.1">
    <property type="nucleotide sequence ID" value="NZ_JAPKNK010000001.1"/>
</dbReference>
<keyword evidence="1" id="KW-0812">Transmembrane</keyword>
<dbReference type="EMBL" id="JAPKNK010000001">
    <property type="protein sequence ID" value="MCX5567729.1"/>
    <property type="molecule type" value="Genomic_DNA"/>
</dbReference>
<evidence type="ECO:0000313" key="2">
    <source>
        <dbReference type="EMBL" id="MCX5567729.1"/>
    </source>
</evidence>
<keyword evidence="3" id="KW-1185">Reference proteome</keyword>
<accession>A0A9X3DXL3</accession>
<feature type="transmembrane region" description="Helical" evidence="1">
    <location>
        <begin position="12"/>
        <end position="29"/>
    </location>
</feature>
<evidence type="ECO:0000256" key="1">
    <source>
        <dbReference type="SAM" id="Phobius"/>
    </source>
</evidence>
<dbReference type="AlphaFoldDB" id="A0A9X3DXL3"/>
<sequence length="140" mass="14953">MAMPPDPRTRAFARVIGPFVAIVSVIAVFRMPEITATAFLDAFFQNPVLVWIAGATLVLFGILILAQHPVWSSAPAVGISLFGWILLARGIALLTVPQAYERIVLTLANVTGLRIGAGLLAIIGIWLASVGWRTPPASRP</sequence>
<feature type="transmembrane region" description="Helical" evidence="1">
    <location>
        <begin position="49"/>
        <end position="66"/>
    </location>
</feature>
<evidence type="ECO:0000313" key="3">
    <source>
        <dbReference type="Proteomes" id="UP001144805"/>
    </source>
</evidence>
<proteinExistence type="predicted"/>
<protein>
    <submittedName>
        <fullName evidence="2">Uncharacterized protein</fullName>
    </submittedName>
</protein>
<feature type="transmembrane region" description="Helical" evidence="1">
    <location>
        <begin position="112"/>
        <end position="132"/>
    </location>
</feature>